<evidence type="ECO:0000256" key="1">
    <source>
        <dbReference type="SAM" id="MobiDB-lite"/>
    </source>
</evidence>
<gene>
    <name evidence="2" type="ORF">GUJ93_ZPchr0012g19208</name>
</gene>
<feature type="region of interest" description="Disordered" evidence="1">
    <location>
        <begin position="68"/>
        <end position="115"/>
    </location>
</feature>
<feature type="compositionally biased region" description="Basic and acidic residues" evidence="1">
    <location>
        <begin position="69"/>
        <end position="105"/>
    </location>
</feature>
<keyword evidence="3" id="KW-1185">Reference proteome</keyword>
<accession>A0A8J5WKW8</accession>
<evidence type="ECO:0000313" key="3">
    <source>
        <dbReference type="Proteomes" id="UP000729402"/>
    </source>
</evidence>
<comment type="caution">
    <text evidence="2">The sequence shown here is derived from an EMBL/GenBank/DDBJ whole genome shotgun (WGS) entry which is preliminary data.</text>
</comment>
<dbReference type="Proteomes" id="UP000729402">
    <property type="component" value="Unassembled WGS sequence"/>
</dbReference>
<proteinExistence type="predicted"/>
<dbReference type="EMBL" id="JAAALK010000080">
    <property type="protein sequence ID" value="KAG8093578.1"/>
    <property type="molecule type" value="Genomic_DNA"/>
</dbReference>
<dbReference type="AlphaFoldDB" id="A0A8J5WKW8"/>
<feature type="compositionally biased region" description="Basic residues" evidence="1">
    <location>
        <begin position="106"/>
        <end position="115"/>
    </location>
</feature>
<reference evidence="2" key="1">
    <citation type="journal article" date="2021" name="bioRxiv">
        <title>Whole Genome Assembly and Annotation of Northern Wild Rice, Zizania palustris L., Supports a Whole Genome Duplication in the Zizania Genus.</title>
        <authorList>
            <person name="Haas M."/>
            <person name="Kono T."/>
            <person name="Macchietto M."/>
            <person name="Millas R."/>
            <person name="McGilp L."/>
            <person name="Shao M."/>
            <person name="Duquette J."/>
            <person name="Hirsch C.N."/>
            <person name="Kimball J."/>
        </authorList>
    </citation>
    <scope>NUCLEOTIDE SEQUENCE</scope>
    <source>
        <tissue evidence="2">Fresh leaf tissue</tissue>
    </source>
</reference>
<reference evidence="2" key="2">
    <citation type="submission" date="2021-02" db="EMBL/GenBank/DDBJ databases">
        <authorList>
            <person name="Kimball J.A."/>
            <person name="Haas M.W."/>
            <person name="Macchietto M."/>
            <person name="Kono T."/>
            <person name="Duquette J."/>
            <person name="Shao M."/>
        </authorList>
    </citation>
    <scope>NUCLEOTIDE SEQUENCE</scope>
    <source>
        <tissue evidence="2">Fresh leaf tissue</tissue>
    </source>
</reference>
<organism evidence="2 3">
    <name type="scientific">Zizania palustris</name>
    <name type="common">Northern wild rice</name>
    <dbReference type="NCBI Taxonomy" id="103762"/>
    <lineage>
        <taxon>Eukaryota</taxon>
        <taxon>Viridiplantae</taxon>
        <taxon>Streptophyta</taxon>
        <taxon>Embryophyta</taxon>
        <taxon>Tracheophyta</taxon>
        <taxon>Spermatophyta</taxon>
        <taxon>Magnoliopsida</taxon>
        <taxon>Liliopsida</taxon>
        <taxon>Poales</taxon>
        <taxon>Poaceae</taxon>
        <taxon>BOP clade</taxon>
        <taxon>Oryzoideae</taxon>
        <taxon>Oryzeae</taxon>
        <taxon>Zizaniinae</taxon>
        <taxon>Zizania</taxon>
    </lineage>
</organism>
<name>A0A8J5WKW8_ZIZPA</name>
<protein>
    <submittedName>
        <fullName evidence="2">Uncharacterized protein</fullName>
    </submittedName>
</protein>
<sequence length="115" mass="12331">MEAVAVHLKKHVVDDMVVDGNQQVHPIAGGDNVVTLGDGKALMPGDDVPGDSNMGTLLAQLAAAIPKGAAEREEGERVHREVGHGRKEPGRTAGRGRDRVGEGRNRGRWWGRRGR</sequence>
<evidence type="ECO:0000313" key="2">
    <source>
        <dbReference type="EMBL" id="KAG8093578.1"/>
    </source>
</evidence>